<dbReference type="EMBL" id="JBHSMP010000016">
    <property type="protein sequence ID" value="MFC5429920.1"/>
    <property type="molecule type" value="Genomic_DNA"/>
</dbReference>
<comment type="caution">
    <text evidence="2">The sequence shown here is derived from an EMBL/GenBank/DDBJ whole genome shotgun (WGS) entry which is preliminary data.</text>
</comment>
<protein>
    <submittedName>
        <fullName evidence="2">DUF2894 domain-containing protein</fullName>
    </submittedName>
</protein>
<keyword evidence="3" id="KW-1185">Reference proteome</keyword>
<evidence type="ECO:0000313" key="3">
    <source>
        <dbReference type="Proteomes" id="UP001596103"/>
    </source>
</evidence>
<feature type="region of interest" description="Disordered" evidence="1">
    <location>
        <begin position="1"/>
        <end position="23"/>
    </location>
</feature>
<evidence type="ECO:0000313" key="2">
    <source>
        <dbReference type="EMBL" id="MFC5429920.1"/>
    </source>
</evidence>
<dbReference type="Pfam" id="PF11445">
    <property type="entry name" value="DUF2894"/>
    <property type="match status" value="1"/>
</dbReference>
<evidence type="ECO:0000256" key="1">
    <source>
        <dbReference type="SAM" id="MobiDB-lite"/>
    </source>
</evidence>
<name>A0ABW0JAG4_9BURK</name>
<dbReference type="RefSeq" id="WP_377711944.1">
    <property type="nucleotide sequence ID" value="NZ_JBHSMP010000016.1"/>
</dbReference>
<sequence length="202" mass="21961">MNNDARDANEAMPTDAQRGADRLDPVRARFIEALERRAASQSGKARELLNATLSELIAQSSASFGNAESAVSAVTPIDRAPATGPLRELANLMTEPANGRARPSAPEMLDYFRRTWATVRTESQLRQSLVQVPQNAGPLNSSSLVHRALSLMRELSPGYLQHFLSYVDALSWMEQPGIADAAASKEPTRTASGRKSTRSKAR</sequence>
<dbReference type="Proteomes" id="UP001596103">
    <property type="component" value="Unassembled WGS sequence"/>
</dbReference>
<dbReference type="InterPro" id="IPR021549">
    <property type="entry name" value="DUF2894"/>
</dbReference>
<organism evidence="2 3">
    <name type="scientific">Paraburkholderia denitrificans</name>
    <dbReference type="NCBI Taxonomy" id="694025"/>
    <lineage>
        <taxon>Bacteria</taxon>
        <taxon>Pseudomonadati</taxon>
        <taxon>Pseudomonadota</taxon>
        <taxon>Betaproteobacteria</taxon>
        <taxon>Burkholderiales</taxon>
        <taxon>Burkholderiaceae</taxon>
        <taxon>Paraburkholderia</taxon>
    </lineage>
</organism>
<feature type="region of interest" description="Disordered" evidence="1">
    <location>
        <begin position="179"/>
        <end position="202"/>
    </location>
</feature>
<gene>
    <name evidence="2" type="ORF">ACFPTO_14085</name>
</gene>
<proteinExistence type="predicted"/>
<accession>A0ABW0JAG4</accession>
<reference evidence="3" key="1">
    <citation type="journal article" date="2019" name="Int. J. Syst. Evol. Microbiol.">
        <title>The Global Catalogue of Microorganisms (GCM) 10K type strain sequencing project: providing services to taxonomists for standard genome sequencing and annotation.</title>
        <authorList>
            <consortium name="The Broad Institute Genomics Platform"/>
            <consortium name="The Broad Institute Genome Sequencing Center for Infectious Disease"/>
            <person name="Wu L."/>
            <person name="Ma J."/>
        </authorList>
    </citation>
    <scope>NUCLEOTIDE SEQUENCE [LARGE SCALE GENOMIC DNA]</scope>
    <source>
        <strain evidence="3">CCUG 56042</strain>
    </source>
</reference>